<dbReference type="Pfam" id="PF11716">
    <property type="entry name" value="MDMPI_N"/>
    <property type="match status" value="1"/>
</dbReference>
<evidence type="ECO:0000313" key="3">
    <source>
        <dbReference type="Proteomes" id="UP001336020"/>
    </source>
</evidence>
<evidence type="ECO:0000259" key="1">
    <source>
        <dbReference type="Pfam" id="PF11716"/>
    </source>
</evidence>
<comment type="caution">
    <text evidence="2">The sequence shown here is derived from an EMBL/GenBank/DDBJ whole genome shotgun (WGS) entry which is preliminary data.</text>
</comment>
<evidence type="ECO:0000313" key="2">
    <source>
        <dbReference type="EMBL" id="MEE2056206.1"/>
    </source>
</evidence>
<protein>
    <submittedName>
        <fullName evidence="2">TIGR03086 family metal-binding protein</fullName>
    </submittedName>
</protein>
<organism evidence="2 3">
    <name type="scientific">Rhodococcus artemisiae</name>
    <dbReference type="NCBI Taxonomy" id="714159"/>
    <lineage>
        <taxon>Bacteria</taxon>
        <taxon>Bacillati</taxon>
        <taxon>Actinomycetota</taxon>
        <taxon>Actinomycetes</taxon>
        <taxon>Mycobacteriales</taxon>
        <taxon>Nocardiaceae</taxon>
        <taxon>Rhodococcus</taxon>
    </lineage>
</organism>
<dbReference type="InterPro" id="IPR034660">
    <property type="entry name" value="DinB/YfiT-like"/>
</dbReference>
<dbReference type="EMBL" id="JAUTXY010000001">
    <property type="protein sequence ID" value="MEE2056206.1"/>
    <property type="molecule type" value="Genomic_DNA"/>
</dbReference>
<dbReference type="Proteomes" id="UP001336020">
    <property type="component" value="Unassembled WGS sequence"/>
</dbReference>
<dbReference type="InterPro" id="IPR024344">
    <property type="entry name" value="MDMPI_metal-binding"/>
</dbReference>
<dbReference type="InterPro" id="IPR017520">
    <property type="entry name" value="CHP03086"/>
</dbReference>
<gene>
    <name evidence="2" type="ORF">Q7514_01515</name>
</gene>
<accession>A0ABU7L3S7</accession>
<reference evidence="2 3" key="1">
    <citation type="submission" date="2023-07" db="EMBL/GenBank/DDBJ databases">
        <authorList>
            <person name="Girao M."/>
            <person name="Carvalho M.F."/>
        </authorList>
    </citation>
    <scope>NUCLEOTIDE SEQUENCE [LARGE SCALE GENOMIC DNA]</scope>
    <source>
        <strain evidence="2 3">YIM65754</strain>
    </source>
</reference>
<name>A0ABU7L3S7_9NOCA</name>
<feature type="domain" description="Mycothiol-dependent maleylpyruvate isomerase metal-binding" evidence="1">
    <location>
        <begin position="8"/>
        <end position="131"/>
    </location>
</feature>
<dbReference type="NCBIfam" id="TIGR03086">
    <property type="entry name" value="TIGR03086 family metal-binding protein"/>
    <property type="match status" value="1"/>
</dbReference>
<dbReference type="NCBIfam" id="TIGR03083">
    <property type="entry name" value="maleylpyruvate isomerase family mycothiol-dependent enzyme"/>
    <property type="match status" value="1"/>
</dbReference>
<dbReference type="SUPFAM" id="SSF109854">
    <property type="entry name" value="DinB/YfiT-like putative metalloenzymes"/>
    <property type="match status" value="1"/>
</dbReference>
<keyword evidence="3" id="KW-1185">Reference proteome</keyword>
<dbReference type="RefSeq" id="WP_330131504.1">
    <property type="nucleotide sequence ID" value="NZ_JAUTXY010000001.1"/>
</dbReference>
<dbReference type="Gene3D" id="1.20.120.450">
    <property type="entry name" value="dinb family like domain"/>
    <property type="match status" value="1"/>
</dbReference>
<proteinExistence type="predicted"/>
<dbReference type="InterPro" id="IPR017517">
    <property type="entry name" value="Maleyloyr_isom"/>
</dbReference>
<sequence>MSEMLDLSPAADRMADVLEEIDDDHLDRPTPCDGMPVRVLVDHVLGLSLAFEAAARKDFGALTDSAPSPGAVDLPDDWRALGRNRLDALRRAWEDPTAWSGPTRAGGLDLPGNIAGLVALDELVVHGWDLAVATGRSYSCTPVDIAACTAFAESITDEQRDAGGLFGPAVPVPDSASDLDRLIGLTGRDPAWAPDGA</sequence>